<feature type="transmembrane region" description="Helical" evidence="1">
    <location>
        <begin position="48"/>
        <end position="69"/>
    </location>
</feature>
<dbReference type="Proteomes" id="UP000423756">
    <property type="component" value="Unassembled WGS sequence"/>
</dbReference>
<name>A0A7Y4DPX6_9VIBR</name>
<evidence type="ECO:0000313" key="4">
    <source>
        <dbReference type="Proteomes" id="UP000423756"/>
    </source>
</evidence>
<evidence type="ECO:0000313" key="2">
    <source>
        <dbReference type="EMBL" id="KAB0470721.1"/>
    </source>
</evidence>
<comment type="caution">
    <text evidence="3">The sequence shown here is derived from an EMBL/GenBank/DDBJ whole genome shotgun (WGS) entry which is preliminary data.</text>
</comment>
<dbReference type="AlphaFoldDB" id="A0A7Y4DPX6"/>
<accession>A0A7Y4DPX6</accession>
<reference evidence="2 4" key="1">
    <citation type="submission" date="2019-09" db="EMBL/GenBank/DDBJ databases">
        <title>Draft genome sequences of 48 bacterial type strains from the CCUG.</title>
        <authorList>
            <person name="Tunovic T."/>
            <person name="Pineiro-Iglesias B."/>
            <person name="Unosson C."/>
            <person name="Inganas E."/>
            <person name="Ohlen M."/>
            <person name="Cardew S."/>
            <person name="Jensie-Markopoulos S."/>
            <person name="Salva-Serra F."/>
            <person name="Jaen-Luchoro D."/>
            <person name="Karlsson R."/>
            <person name="Svensson-Stadler L."/>
            <person name="Chun J."/>
            <person name="Moore E."/>
        </authorList>
    </citation>
    <scope>NUCLEOTIDE SEQUENCE [LARGE SCALE GENOMIC DNA]</scope>
    <source>
        <strain evidence="2 4">CCUG 48643</strain>
    </source>
</reference>
<feature type="transmembrane region" description="Helical" evidence="1">
    <location>
        <begin position="81"/>
        <end position="108"/>
    </location>
</feature>
<dbReference type="GeneID" id="77343438"/>
<evidence type="ECO:0000313" key="5">
    <source>
        <dbReference type="Proteomes" id="UP000525336"/>
    </source>
</evidence>
<dbReference type="EMBL" id="VZPX01000062">
    <property type="protein sequence ID" value="KAB0470721.1"/>
    <property type="molecule type" value="Genomic_DNA"/>
</dbReference>
<feature type="transmembrane region" description="Helical" evidence="1">
    <location>
        <begin position="120"/>
        <end position="139"/>
    </location>
</feature>
<sequence length="150" mass="17067">MYFLNIKGLKADIKADKLSEKDRFRYVFIYIALGTLAMYGYANGFSNTWEVIESISFSAIVLLGTYFAYRANGAENGRDFLGRYFGISFVVGLRFLIFMLPLYILLFFYYFSVISDDGDIATTGVDVAISMSINILLYARIVKHMGDVRD</sequence>
<dbReference type="EMBL" id="VTXW01000001">
    <property type="protein sequence ID" value="NOH32020.1"/>
    <property type="molecule type" value="Genomic_DNA"/>
</dbReference>
<dbReference type="RefSeq" id="WP_137408789.1">
    <property type="nucleotide sequence ID" value="NZ_AP025466.1"/>
</dbReference>
<dbReference type="Proteomes" id="UP000525336">
    <property type="component" value="Unassembled WGS sequence"/>
</dbReference>
<proteinExistence type="predicted"/>
<organism evidence="3 5">
    <name type="scientific">Vibrio chagasii</name>
    <dbReference type="NCBI Taxonomy" id="170679"/>
    <lineage>
        <taxon>Bacteria</taxon>
        <taxon>Pseudomonadati</taxon>
        <taxon>Pseudomonadota</taxon>
        <taxon>Gammaproteobacteria</taxon>
        <taxon>Vibrionales</taxon>
        <taxon>Vibrionaceae</taxon>
        <taxon>Vibrio</taxon>
    </lineage>
</organism>
<feature type="transmembrane region" description="Helical" evidence="1">
    <location>
        <begin position="24"/>
        <end position="42"/>
    </location>
</feature>
<keyword evidence="1" id="KW-0472">Membrane</keyword>
<gene>
    <name evidence="3" type="ORF">F0245_01270</name>
    <name evidence="2" type="ORF">F7Q91_21595</name>
</gene>
<evidence type="ECO:0000256" key="1">
    <source>
        <dbReference type="SAM" id="Phobius"/>
    </source>
</evidence>
<protein>
    <submittedName>
        <fullName evidence="3">Uncharacterized protein</fullName>
    </submittedName>
</protein>
<reference evidence="3 5" key="2">
    <citation type="submission" date="2019-09" db="EMBL/GenBank/DDBJ databases">
        <title>Draft genome sequencing and comparative genomics of hatchery-associated Vibrios.</title>
        <authorList>
            <person name="Kehlet-Delgado H."/>
            <person name="Mueller R.S."/>
        </authorList>
    </citation>
    <scope>NUCLEOTIDE SEQUENCE [LARGE SCALE GENOMIC DNA]</scope>
    <source>
        <strain evidence="3 5">00-90-10</strain>
    </source>
</reference>
<evidence type="ECO:0000313" key="3">
    <source>
        <dbReference type="EMBL" id="NOH32020.1"/>
    </source>
</evidence>
<keyword evidence="1" id="KW-0812">Transmembrane</keyword>
<keyword evidence="1" id="KW-1133">Transmembrane helix</keyword>